<protein>
    <recommendedName>
        <fullName evidence="1">F-box domain-containing protein</fullName>
    </recommendedName>
</protein>
<dbReference type="InterPro" id="IPR036047">
    <property type="entry name" value="F-box-like_dom_sf"/>
</dbReference>
<dbReference type="InterPro" id="IPR036779">
    <property type="entry name" value="LysM_dom_sf"/>
</dbReference>
<sequence length="245" mass="28237">MQRLVSVYRTSALSCCHISMLLELPDETLFDVLMKLDGGSLCRVSVTHSRISLMCRERIWPSKAAQLLGVKSVTGNPIKGWLRFYRNMSGPSGRDGGACNLYILHEVGDTDTIQGLSLRYEVDTDLLCRYNALMSQHHLTHRSQVFIPVVHEEHRMWYKEKTGDIVYDPHVGREYVVIRKVATERVKRKEDRDLRRQRIRDLMVSLVARGLHVEEAEARFYLDDANMDVGLACRTLVEDRKWSSS</sequence>
<evidence type="ECO:0000313" key="3">
    <source>
        <dbReference type="Proteomes" id="UP001157974"/>
    </source>
</evidence>
<dbReference type="InterPro" id="IPR001810">
    <property type="entry name" value="F-box_dom"/>
</dbReference>
<gene>
    <name evidence="2" type="ORF">NDN08_002503</name>
</gene>
<dbReference type="PROSITE" id="PS50181">
    <property type="entry name" value="FBOX"/>
    <property type="match status" value="1"/>
</dbReference>
<dbReference type="Proteomes" id="UP001157974">
    <property type="component" value="Unassembled WGS sequence"/>
</dbReference>
<comment type="caution">
    <text evidence="2">The sequence shown here is derived from an EMBL/GenBank/DDBJ whole genome shotgun (WGS) entry which is preliminary data.</text>
</comment>
<dbReference type="SUPFAM" id="SSF81383">
    <property type="entry name" value="F-box domain"/>
    <property type="match status" value="1"/>
</dbReference>
<evidence type="ECO:0000259" key="1">
    <source>
        <dbReference type="PROSITE" id="PS50181"/>
    </source>
</evidence>
<dbReference type="EMBL" id="JAMWBK010000004">
    <property type="protein sequence ID" value="KAJ8906003.1"/>
    <property type="molecule type" value="Genomic_DNA"/>
</dbReference>
<accession>A0AAV8UTZ7</accession>
<dbReference type="AlphaFoldDB" id="A0AAV8UTZ7"/>
<proteinExistence type="predicted"/>
<reference evidence="2 3" key="1">
    <citation type="journal article" date="2023" name="Nat. Commun.">
        <title>Origin of minicircular mitochondrial genomes in red algae.</title>
        <authorList>
            <person name="Lee Y."/>
            <person name="Cho C.H."/>
            <person name="Lee Y.M."/>
            <person name="Park S.I."/>
            <person name="Yang J.H."/>
            <person name="West J.A."/>
            <person name="Bhattacharya D."/>
            <person name="Yoon H.S."/>
        </authorList>
    </citation>
    <scope>NUCLEOTIDE SEQUENCE [LARGE SCALE GENOMIC DNA]</scope>
    <source>
        <strain evidence="2 3">CCMP1338</strain>
        <tissue evidence="2">Whole cell</tissue>
    </source>
</reference>
<organism evidence="2 3">
    <name type="scientific">Rhodosorus marinus</name>
    <dbReference type="NCBI Taxonomy" id="101924"/>
    <lineage>
        <taxon>Eukaryota</taxon>
        <taxon>Rhodophyta</taxon>
        <taxon>Stylonematophyceae</taxon>
        <taxon>Stylonematales</taxon>
        <taxon>Stylonemataceae</taxon>
        <taxon>Rhodosorus</taxon>
    </lineage>
</organism>
<name>A0AAV8UTZ7_9RHOD</name>
<dbReference type="Gene3D" id="3.10.350.10">
    <property type="entry name" value="LysM domain"/>
    <property type="match status" value="1"/>
</dbReference>
<keyword evidence="3" id="KW-1185">Reference proteome</keyword>
<evidence type="ECO:0000313" key="2">
    <source>
        <dbReference type="EMBL" id="KAJ8906003.1"/>
    </source>
</evidence>
<feature type="domain" description="F-box" evidence="1">
    <location>
        <begin position="18"/>
        <end position="63"/>
    </location>
</feature>